<dbReference type="InterPro" id="IPR003395">
    <property type="entry name" value="RecF/RecN/SMC_N"/>
</dbReference>
<evidence type="ECO:0000256" key="9">
    <source>
        <dbReference type="SAM" id="MobiDB-lite"/>
    </source>
</evidence>
<dbReference type="EMBL" id="JAWQEG010003975">
    <property type="protein sequence ID" value="KAK3863641.1"/>
    <property type="molecule type" value="Genomic_DNA"/>
</dbReference>
<dbReference type="PIRSF" id="PIRSF005719">
    <property type="entry name" value="SMC"/>
    <property type="match status" value="1"/>
</dbReference>
<dbReference type="GO" id="GO:0007062">
    <property type="term" value="P:sister chromatid cohesion"/>
    <property type="evidence" value="ECO:0007669"/>
    <property type="project" value="TreeGrafter"/>
</dbReference>
<accession>A0AAE1EYE0</accession>
<keyword evidence="5 7" id="KW-0539">Nucleus</keyword>
<dbReference type="SMART" id="SM00968">
    <property type="entry name" value="SMC_hinge"/>
    <property type="match status" value="1"/>
</dbReference>
<dbReference type="Gene3D" id="3.40.50.300">
    <property type="entry name" value="P-loop containing nucleotide triphosphate hydrolases"/>
    <property type="match status" value="2"/>
</dbReference>
<dbReference type="Pfam" id="PF02463">
    <property type="entry name" value="SMC_N"/>
    <property type="match status" value="1"/>
</dbReference>
<feature type="coiled-coil region" evidence="8">
    <location>
        <begin position="1034"/>
        <end position="1061"/>
    </location>
</feature>
<dbReference type="Gene3D" id="3.30.70.1620">
    <property type="match status" value="1"/>
</dbReference>
<protein>
    <recommendedName>
        <fullName evidence="7">Structural maintenance of chromosomes protein</fullName>
    </recommendedName>
</protein>
<name>A0AAE1EYE0_PETCI</name>
<comment type="similarity">
    <text evidence="7">Belongs to the SMC family.</text>
</comment>
<reference evidence="11" key="1">
    <citation type="submission" date="2023-10" db="EMBL/GenBank/DDBJ databases">
        <title>Genome assemblies of two species of porcelain crab, Petrolisthes cinctipes and Petrolisthes manimaculis (Anomura: Porcellanidae).</title>
        <authorList>
            <person name="Angst P."/>
        </authorList>
    </citation>
    <scope>NUCLEOTIDE SEQUENCE</scope>
    <source>
        <strain evidence="11">PB745_01</strain>
        <tissue evidence="11">Gill</tissue>
    </source>
</reference>
<dbReference type="SUPFAM" id="SSF52540">
    <property type="entry name" value="P-loop containing nucleoside triphosphate hydrolases"/>
    <property type="match status" value="1"/>
</dbReference>
<keyword evidence="4 8" id="KW-0175">Coiled coil</keyword>
<evidence type="ECO:0000256" key="8">
    <source>
        <dbReference type="SAM" id="Coils"/>
    </source>
</evidence>
<comment type="caution">
    <text evidence="11">The sequence shown here is derived from an EMBL/GenBank/DDBJ whole genome shotgun (WGS) entry which is preliminary data.</text>
</comment>
<evidence type="ECO:0000256" key="3">
    <source>
        <dbReference type="ARBA" id="ARBA00022776"/>
    </source>
</evidence>
<dbReference type="SUPFAM" id="SSF75553">
    <property type="entry name" value="Smc hinge domain"/>
    <property type="match status" value="1"/>
</dbReference>
<dbReference type="AlphaFoldDB" id="A0AAE1EYE0"/>
<feature type="coiled-coil region" evidence="8">
    <location>
        <begin position="237"/>
        <end position="471"/>
    </location>
</feature>
<dbReference type="InterPro" id="IPR010935">
    <property type="entry name" value="SMC_hinge"/>
</dbReference>
<evidence type="ECO:0000256" key="4">
    <source>
        <dbReference type="ARBA" id="ARBA00023054"/>
    </source>
</evidence>
<evidence type="ECO:0000256" key="1">
    <source>
        <dbReference type="ARBA" id="ARBA00004123"/>
    </source>
</evidence>
<evidence type="ECO:0000259" key="10">
    <source>
        <dbReference type="SMART" id="SM00968"/>
    </source>
</evidence>
<dbReference type="Pfam" id="PF06470">
    <property type="entry name" value="SMC_hinge"/>
    <property type="match status" value="1"/>
</dbReference>
<comment type="subcellular location">
    <subcellularLocation>
        <location evidence="1 7">Nucleus</location>
    </subcellularLocation>
</comment>
<evidence type="ECO:0000256" key="2">
    <source>
        <dbReference type="ARBA" id="ARBA00022618"/>
    </source>
</evidence>
<evidence type="ECO:0000313" key="12">
    <source>
        <dbReference type="Proteomes" id="UP001286313"/>
    </source>
</evidence>
<dbReference type="Proteomes" id="UP001286313">
    <property type="component" value="Unassembled WGS sequence"/>
</dbReference>
<keyword evidence="3" id="KW-0498">Mitosis</keyword>
<feature type="coiled-coil region" evidence="8">
    <location>
        <begin position="170"/>
        <end position="204"/>
    </location>
</feature>
<dbReference type="GO" id="GO:0051301">
    <property type="term" value="P:cell division"/>
    <property type="evidence" value="ECO:0007669"/>
    <property type="project" value="UniProtKB-KW"/>
</dbReference>
<dbReference type="PANTHER" id="PTHR18937">
    <property type="entry name" value="STRUCTURAL MAINTENANCE OF CHROMOSOMES SMC FAMILY MEMBER"/>
    <property type="match status" value="1"/>
</dbReference>
<dbReference type="InterPro" id="IPR024704">
    <property type="entry name" value="SMC"/>
</dbReference>
<dbReference type="PANTHER" id="PTHR18937:SF12">
    <property type="entry name" value="STRUCTURAL MAINTENANCE OF CHROMOSOMES PROTEIN"/>
    <property type="match status" value="1"/>
</dbReference>
<keyword evidence="6" id="KW-0131">Cell cycle</keyword>
<dbReference type="GO" id="GO:0003677">
    <property type="term" value="F:DNA binding"/>
    <property type="evidence" value="ECO:0007669"/>
    <property type="project" value="TreeGrafter"/>
</dbReference>
<keyword evidence="2" id="KW-0132">Cell division</keyword>
<dbReference type="GO" id="GO:0005524">
    <property type="term" value="F:ATP binding"/>
    <property type="evidence" value="ECO:0007669"/>
    <property type="project" value="InterPro"/>
</dbReference>
<gene>
    <name evidence="11" type="ORF">Pcinc_030604</name>
</gene>
<dbReference type="InterPro" id="IPR027417">
    <property type="entry name" value="P-loop_NTPase"/>
</dbReference>
<feature type="domain" description="SMC hinge" evidence="10">
    <location>
        <begin position="514"/>
        <end position="633"/>
    </location>
</feature>
<dbReference type="GO" id="GO:0016887">
    <property type="term" value="F:ATP hydrolysis activity"/>
    <property type="evidence" value="ECO:0007669"/>
    <property type="project" value="InterPro"/>
</dbReference>
<evidence type="ECO:0000256" key="5">
    <source>
        <dbReference type="ARBA" id="ARBA00023242"/>
    </source>
</evidence>
<dbReference type="InterPro" id="IPR036277">
    <property type="entry name" value="SMC_hinge_sf"/>
</dbReference>
<dbReference type="GO" id="GO:0008278">
    <property type="term" value="C:cohesin complex"/>
    <property type="evidence" value="ECO:0007669"/>
    <property type="project" value="TreeGrafter"/>
</dbReference>
<organism evidence="11 12">
    <name type="scientific">Petrolisthes cinctipes</name>
    <name type="common">Flat porcelain crab</name>
    <dbReference type="NCBI Taxonomy" id="88211"/>
    <lineage>
        <taxon>Eukaryota</taxon>
        <taxon>Metazoa</taxon>
        <taxon>Ecdysozoa</taxon>
        <taxon>Arthropoda</taxon>
        <taxon>Crustacea</taxon>
        <taxon>Multicrustacea</taxon>
        <taxon>Malacostraca</taxon>
        <taxon>Eumalacostraca</taxon>
        <taxon>Eucarida</taxon>
        <taxon>Decapoda</taxon>
        <taxon>Pleocyemata</taxon>
        <taxon>Anomura</taxon>
        <taxon>Galatheoidea</taxon>
        <taxon>Porcellanidae</taxon>
        <taxon>Petrolisthes</taxon>
    </lineage>
</organism>
<feature type="region of interest" description="Disordered" evidence="9">
    <location>
        <begin position="869"/>
        <end position="891"/>
    </location>
</feature>
<evidence type="ECO:0000256" key="7">
    <source>
        <dbReference type="PIRNR" id="PIRNR005719"/>
    </source>
</evidence>
<keyword evidence="12" id="KW-1185">Reference proteome</keyword>
<dbReference type="Gene3D" id="1.20.1060.20">
    <property type="match status" value="1"/>
</dbReference>
<feature type="coiled-coil region" evidence="8">
    <location>
        <begin position="722"/>
        <end position="777"/>
    </location>
</feature>
<dbReference type="GO" id="GO:0005634">
    <property type="term" value="C:nucleus"/>
    <property type="evidence" value="ECO:0007669"/>
    <property type="project" value="UniProtKB-SubCell"/>
</dbReference>
<evidence type="ECO:0000256" key="6">
    <source>
        <dbReference type="ARBA" id="ARBA00023306"/>
    </source>
</evidence>
<sequence length="1262" mass="146043">MKVKLLVALEIKNFKSFRGVNRIDHLQPFNAVIGANGTGKSNFMDAISFVIGVKKSNLRVRRVSDLLHGASTGQPVSQSAYVTAVLELEDGSEICFTRIIEGSTIHHKISDRTVNQTTYLLELQKLGINYKGRNFLVFQGEIESIALQNAKETTAMFEEVCGSGALKEEYDRKKAEMLAAEVEIKSLVQKKKDAKKQCKELEECYVEVEYFQKLKEEHREKQVELNLFSLFYIKKYVEETGNKVEEKREDLRNLKVKCEKAEKVLKEKKIEKTNLSLDMNSSEKTIREMEPEMKKKRISLIKVKEQVNELKKRLDSSCKSLTKAIEANSAHMEDIKELESELQEVEEKKAQFENQVSQDLQAEGKSIELEEGQFREYQQLKHTATINAAQYQQELDSIKRKQKLHQDRLGNAQRQISETQSKLNLKGEELRLAEKRCQNLSELIKETETCLNEKQREKKDLESEVRGRREGMENIHKQLESVICQLGNARVDEEEDAFKKRQREIVEKLKQFFPGVYDRLLNMCQPIHNRYNIAVTTVMGKYMETIVVDNERTAKRCIQYLNEQRLGRESFMPIKDIEVKPLKERLRCIKDPKNTKLLYDVLRFNLPEIKRAVLFSTGNTLVCETAEDASIIANGNYNCDVVALDGTRFHKNGSISGGMLDLVKKARKWGEKHLSHLQASKVKLIEELRQIRLQSNKESELTRVESKLSGIELKLKYSKVDKASLTETIAQLRMDITKLNEELNSAKLQAHDIEETLSEREDHLKDIEENIKSVEDEVFADFCESIGVDNIRQYEVQHLQAKADVAHKSLEYEAQKNRILNQLVYEKSRETQNTVARWEKIVKDGEEALEQAKQAEQKQIRETDKAMKDLEKKRSEHQTKKTEVESKEKEMKKCHDEVDAITKDIMQGQRKIITMQHKMQEKKLERHSIIMQCKMHDLLLSMKRGNREDIEVNSTDATVTTLEYSSGLASEEVYEREARIEIDFKKLSKALRKLSSMDDVNIHQKNMKKKIDDLHTKIMFITNQGVDMKIKQRLILAKENKQEITKEHDNALKRMKKARMEFEKTKGIRHQRFMKFFNHVAGGLDDIYKEMVQSPSAQAFLVPANPEEPYLDGISYSCIPAGKRFHPMSSFSGGERTLAALALLFGIHSYQPSPFFVLDEIDASLDKTNIQKVVSYIFKKKQHLQIIVISHKEEFYQHADSLVGLCLDPPCERLVSKFFTLNIEQFPLRRDEESLDSNATKSYWTDLDACQCMAEFTQELVI</sequence>
<proteinExistence type="inferred from homology"/>
<evidence type="ECO:0000313" key="11">
    <source>
        <dbReference type="EMBL" id="KAK3863641.1"/>
    </source>
</evidence>